<evidence type="ECO:0000313" key="1">
    <source>
        <dbReference type="EMBL" id="PSK08498.1"/>
    </source>
</evidence>
<comment type="caution">
    <text evidence="1">The sequence shown here is derived from an EMBL/GenBank/DDBJ whole genome shotgun (WGS) entry which is preliminary data.</text>
</comment>
<dbReference type="Gene3D" id="2.60.40.4390">
    <property type="match status" value="1"/>
</dbReference>
<proteinExistence type="predicted"/>
<gene>
    <name evidence="1" type="ORF">C7R92_17765</name>
</gene>
<dbReference type="GeneID" id="95751943"/>
<sequence>MEILTGANKDGRIKVVFDDGQIRKDIVQSVKMNDSASAIFFQLYDAIYQELKADYNITGSGTSIYINEPTPEADKDIIITLEDPDATGVTGVGSEWNKGVAGTGGVAEVNELEITESGSRAMDVRVNFTDGSFFLNETVTVTLQGTETPSEVADKIASAFHALNDGKGIFRQNITVSGASVIFTSTKTLADQNITISLTRN</sequence>
<organism evidence="1 2">
    <name type="scientific">Brevibacillus porteri</name>
    <dbReference type="NCBI Taxonomy" id="2126350"/>
    <lineage>
        <taxon>Bacteria</taxon>
        <taxon>Bacillati</taxon>
        <taxon>Bacillota</taxon>
        <taxon>Bacilli</taxon>
        <taxon>Bacillales</taxon>
        <taxon>Paenibacillaceae</taxon>
        <taxon>Brevibacillus</taxon>
    </lineage>
</organism>
<evidence type="ECO:0000313" key="2">
    <source>
        <dbReference type="Proteomes" id="UP000241645"/>
    </source>
</evidence>
<keyword evidence="2" id="KW-1185">Reference proteome</keyword>
<accession>A0ABX5FMY5</accession>
<dbReference type="Proteomes" id="UP000241645">
    <property type="component" value="Unassembled WGS sequence"/>
</dbReference>
<dbReference type="EMBL" id="PXZO01000033">
    <property type="protein sequence ID" value="PSK08498.1"/>
    <property type="molecule type" value="Genomic_DNA"/>
</dbReference>
<protein>
    <submittedName>
        <fullName evidence="1">Uncharacterized protein</fullName>
    </submittedName>
</protein>
<reference evidence="1 2" key="1">
    <citation type="submission" date="2018-03" db="EMBL/GenBank/DDBJ databases">
        <title>Brevisbacillus phylogenomics.</title>
        <authorList>
            <person name="Dunlap C."/>
        </authorList>
    </citation>
    <scope>NUCLEOTIDE SEQUENCE [LARGE SCALE GENOMIC DNA]</scope>
    <source>
        <strain evidence="1 2">NRRL B-41110</strain>
    </source>
</reference>
<dbReference type="RefSeq" id="WP_106835176.1">
    <property type="nucleotide sequence ID" value="NZ_JARMEW010000041.1"/>
</dbReference>
<name>A0ABX5FMY5_9BACL</name>